<feature type="region of interest" description="Disordered" evidence="1">
    <location>
        <begin position="1"/>
        <end position="24"/>
    </location>
</feature>
<proteinExistence type="predicted"/>
<dbReference type="AlphaFoldDB" id="A0A8H3UPF7"/>
<feature type="compositionally biased region" description="Basic residues" evidence="1">
    <location>
        <begin position="1"/>
        <end position="14"/>
    </location>
</feature>
<sequence length="142" mass="16913">MPKAITSKHIRPTSKSKVNMPESNDQATAKTISNHIPSTKKSTDIFVTLPREVLHQILFQTFIEHIEYEIRWYDRYIKWKRRVRNTYRDKLIIEPTTEIKTWANDLRLAYPELIDDVDYVEGQAAEPVRKAETRMRLYPFGY</sequence>
<evidence type="ECO:0000313" key="3">
    <source>
        <dbReference type="Proteomes" id="UP000433883"/>
    </source>
</evidence>
<evidence type="ECO:0000313" key="2">
    <source>
        <dbReference type="EMBL" id="KAE9973365.1"/>
    </source>
</evidence>
<organism evidence="2 3">
    <name type="scientific">Venturia inaequalis</name>
    <name type="common">Apple scab fungus</name>
    <dbReference type="NCBI Taxonomy" id="5025"/>
    <lineage>
        <taxon>Eukaryota</taxon>
        <taxon>Fungi</taxon>
        <taxon>Dikarya</taxon>
        <taxon>Ascomycota</taxon>
        <taxon>Pezizomycotina</taxon>
        <taxon>Dothideomycetes</taxon>
        <taxon>Pleosporomycetidae</taxon>
        <taxon>Venturiales</taxon>
        <taxon>Venturiaceae</taxon>
        <taxon>Venturia</taxon>
    </lineage>
</organism>
<comment type="caution">
    <text evidence="2">The sequence shown here is derived from an EMBL/GenBank/DDBJ whole genome shotgun (WGS) entry which is preliminary data.</text>
</comment>
<name>A0A8H3UPF7_VENIN</name>
<evidence type="ECO:0000256" key="1">
    <source>
        <dbReference type="SAM" id="MobiDB-lite"/>
    </source>
</evidence>
<accession>A0A8H3UPF7</accession>
<dbReference type="EMBL" id="WNWQ01000235">
    <property type="protein sequence ID" value="KAE9973365.1"/>
    <property type="molecule type" value="Genomic_DNA"/>
</dbReference>
<reference evidence="2 3" key="1">
    <citation type="submission" date="2019-11" db="EMBL/GenBank/DDBJ databases">
        <title>Venturia inaequalis Genome Resource.</title>
        <authorList>
            <person name="Lichtner F.J."/>
        </authorList>
    </citation>
    <scope>NUCLEOTIDE SEQUENCE [LARGE SCALE GENOMIC DNA]</scope>
    <source>
        <strain evidence="2">Bline_iso_100314</strain>
    </source>
</reference>
<feature type="compositionally biased region" description="Polar residues" evidence="1">
    <location>
        <begin position="15"/>
        <end position="24"/>
    </location>
</feature>
<protein>
    <submittedName>
        <fullName evidence="2">Uncharacterized protein</fullName>
    </submittedName>
</protein>
<gene>
    <name evidence="2" type="ORF">BLS_003627</name>
</gene>
<dbReference type="Proteomes" id="UP000433883">
    <property type="component" value="Unassembled WGS sequence"/>
</dbReference>